<keyword evidence="1" id="KW-0732">Signal</keyword>
<dbReference type="PANTHER" id="PTHR11851">
    <property type="entry name" value="METALLOPROTEASE"/>
    <property type="match status" value="1"/>
</dbReference>
<dbReference type="AlphaFoldDB" id="A0A2A4GCQ4"/>
<dbReference type="OrthoDB" id="9811314at2"/>
<organism evidence="4 5">
    <name type="scientific">Sediminicola luteus</name>
    <dbReference type="NCBI Taxonomy" id="319238"/>
    <lineage>
        <taxon>Bacteria</taxon>
        <taxon>Pseudomonadati</taxon>
        <taxon>Bacteroidota</taxon>
        <taxon>Flavobacteriia</taxon>
        <taxon>Flavobacteriales</taxon>
        <taxon>Flavobacteriaceae</taxon>
        <taxon>Sediminicola</taxon>
    </lineage>
</organism>
<keyword evidence="5" id="KW-1185">Reference proteome</keyword>
<reference evidence="4 5" key="1">
    <citation type="submission" date="2017-04" db="EMBL/GenBank/DDBJ databases">
        <title>A new member of the family Flavobacteriaceae isolated from ascidians.</title>
        <authorList>
            <person name="Chen L."/>
        </authorList>
    </citation>
    <scope>NUCLEOTIDE SEQUENCE [LARGE SCALE GENOMIC DNA]</scope>
    <source>
        <strain evidence="4 5">HQA918</strain>
    </source>
</reference>
<feature type="domain" description="Peptidase M16 N-terminal" evidence="2">
    <location>
        <begin position="59"/>
        <end position="186"/>
    </location>
</feature>
<dbReference type="EMBL" id="NBWU01000001">
    <property type="protein sequence ID" value="PCE66201.1"/>
    <property type="molecule type" value="Genomic_DNA"/>
</dbReference>
<dbReference type="InterPro" id="IPR011765">
    <property type="entry name" value="Pept_M16_N"/>
</dbReference>
<dbReference type="Pfam" id="PF00675">
    <property type="entry name" value="Peptidase_M16"/>
    <property type="match status" value="1"/>
</dbReference>
<evidence type="ECO:0000313" key="4">
    <source>
        <dbReference type="EMBL" id="PCE66201.1"/>
    </source>
</evidence>
<dbReference type="GO" id="GO:0046872">
    <property type="term" value="F:metal ion binding"/>
    <property type="evidence" value="ECO:0007669"/>
    <property type="project" value="InterPro"/>
</dbReference>
<evidence type="ECO:0000313" key="5">
    <source>
        <dbReference type="Proteomes" id="UP000219559"/>
    </source>
</evidence>
<comment type="caution">
    <text evidence="4">The sequence shown here is derived from an EMBL/GenBank/DDBJ whole genome shotgun (WGS) entry which is preliminary data.</text>
</comment>
<sequence>MKTKIALVTLALIFGGLGMAQEKEMPPKGGEPKGFTLSEKEVVTFDNGLRMVLVPYGSIPKATINIMVKTGNIHESEDQVWLTDILGDLMEEGPNADYDVKERLAGMGGNLNVGVGMHTTSVSTSVLSEFTPEALSLLAAVMTDPKWPADQLERLKNNMERDVTVRLSRPGSQARRDFMAEMYPGHSYGRIYPSVEQIKSYDLASIKAYYDAQFGALRTTVYVVGKFNADKVKQAVESALGQWRKGPEPSYPVAQAKTEHLAKIVDRPGAPQSTIYFGLPVAGPSDPDYVALDVMNSILGGSFGSRITSNIREDKGYTYSPYSDLDANYKSGLWYEVADVTTEHTGASLDEIKKEIKRLKTEAPSEEELQGIKNYESGLYVLRNSTPGGIIYQMSFLDIHDLDESFLVERVNNINAVTPEQVRQMAEKYIKPENMSLIVVGDKEKLRDQIEETMPSPVKKE</sequence>
<feature type="chain" id="PRO_5012833578" evidence="1">
    <location>
        <begin position="21"/>
        <end position="461"/>
    </location>
</feature>
<evidence type="ECO:0000259" key="3">
    <source>
        <dbReference type="Pfam" id="PF05193"/>
    </source>
</evidence>
<dbReference type="Pfam" id="PF05193">
    <property type="entry name" value="Peptidase_M16_C"/>
    <property type="match status" value="1"/>
</dbReference>
<dbReference type="Gene3D" id="3.30.830.10">
    <property type="entry name" value="Metalloenzyme, LuxS/M16 peptidase-like"/>
    <property type="match status" value="2"/>
</dbReference>
<feature type="signal peptide" evidence="1">
    <location>
        <begin position="1"/>
        <end position="20"/>
    </location>
</feature>
<evidence type="ECO:0000259" key="2">
    <source>
        <dbReference type="Pfam" id="PF00675"/>
    </source>
</evidence>
<dbReference type="InterPro" id="IPR011249">
    <property type="entry name" value="Metalloenz_LuxS/M16"/>
</dbReference>
<feature type="domain" description="Peptidase M16 C-terminal" evidence="3">
    <location>
        <begin position="203"/>
        <end position="374"/>
    </location>
</feature>
<dbReference type="InterPro" id="IPR007863">
    <property type="entry name" value="Peptidase_M16_C"/>
</dbReference>
<proteinExistence type="predicted"/>
<dbReference type="PANTHER" id="PTHR11851:SF224">
    <property type="entry name" value="PROCESSING PROTEASE"/>
    <property type="match status" value="1"/>
</dbReference>
<evidence type="ECO:0000256" key="1">
    <source>
        <dbReference type="SAM" id="SignalP"/>
    </source>
</evidence>
<accession>A0A2A4GCQ4</accession>
<dbReference type="RefSeq" id="WP_097441723.1">
    <property type="nucleotide sequence ID" value="NZ_NBWU01000001.1"/>
</dbReference>
<gene>
    <name evidence="4" type="ORF">B7P33_02570</name>
</gene>
<dbReference type="SUPFAM" id="SSF63411">
    <property type="entry name" value="LuxS/MPP-like metallohydrolase"/>
    <property type="match status" value="2"/>
</dbReference>
<dbReference type="InterPro" id="IPR050361">
    <property type="entry name" value="MPP/UQCRC_Complex"/>
</dbReference>
<name>A0A2A4GCQ4_9FLAO</name>
<dbReference type="Proteomes" id="UP000219559">
    <property type="component" value="Unassembled WGS sequence"/>
</dbReference>
<protein>
    <submittedName>
        <fullName evidence="4">Peptidase M16</fullName>
    </submittedName>
</protein>